<evidence type="ECO:0000256" key="1">
    <source>
        <dbReference type="ARBA" id="ARBA00004127"/>
    </source>
</evidence>
<dbReference type="PANTHER" id="PTHR31503">
    <property type="entry name" value="VACUOLAR CALCIUM ION TRANSPORTER"/>
    <property type="match status" value="1"/>
</dbReference>
<dbReference type="RefSeq" id="WP_121252118.1">
    <property type="nucleotide sequence ID" value="NZ_RBIL01000001.1"/>
</dbReference>
<keyword evidence="12" id="KW-1185">Reference proteome</keyword>
<comment type="subcellular location">
    <subcellularLocation>
        <location evidence="1">Endomembrane system</location>
        <topology evidence="1">Multi-pass membrane protein</topology>
    </subcellularLocation>
</comment>
<sequence>MTSAAKPFNLRQFLFSGSGWPYLLVPFIAIAIALDLVGADPILVFFASALGVVPTAALMGRATEELAHRSGPGVGGLLNVTFGNAPELIIALFALEKGLQEVVKASIIGSILGNLLLVMGAAFLIGGWGRERNKFVAEAASAQASMLLLAVVALVLPAMFLLAQGGELPALGEEATNFGPNVEHMSFAVAIVLLLSYFAGLWFSLKTHHDVFNPGSDEEAPEDTWSVKRSVLMLAGAGIAVGIMSEILVGSIEEASKGIGLSPFFVSLIIVAIVGNAAEHWVAVYFAARDKMDIAIGIAIGSSAQIALFVMPVLVLLSFFVGPFPLALEFSSIEIGAMLLAVLIAAHVSQDGESTWFEGVQLLAVYVVLGIVFYFV</sequence>
<reference evidence="11 12" key="1">
    <citation type="submission" date="2018-10" db="EMBL/GenBank/DDBJ databases">
        <title>Genomic Encyclopedia of Archaeal and Bacterial Type Strains, Phase II (KMG-II): from individual species to whole genera.</title>
        <authorList>
            <person name="Goeker M."/>
        </authorList>
    </citation>
    <scope>NUCLEOTIDE SEQUENCE [LARGE SCALE GENOMIC DNA]</scope>
    <source>
        <strain evidence="11 12">DSM 14954</strain>
    </source>
</reference>
<evidence type="ECO:0000313" key="12">
    <source>
        <dbReference type="Proteomes" id="UP000278962"/>
    </source>
</evidence>
<dbReference type="GO" id="GO:0015369">
    <property type="term" value="F:calcium:proton antiporter activity"/>
    <property type="evidence" value="ECO:0007669"/>
    <property type="project" value="UniProtKB-UniRule"/>
</dbReference>
<dbReference type="Gene3D" id="1.20.1420.30">
    <property type="entry name" value="NCX, central ion-binding region"/>
    <property type="match status" value="1"/>
</dbReference>
<feature type="transmembrane region" description="Helical" evidence="9">
    <location>
        <begin position="42"/>
        <end position="62"/>
    </location>
</feature>
<dbReference type="NCBIfam" id="TIGR00378">
    <property type="entry name" value="cax"/>
    <property type="match status" value="1"/>
</dbReference>
<feature type="transmembrane region" description="Helical" evidence="9">
    <location>
        <begin position="231"/>
        <end position="252"/>
    </location>
</feature>
<dbReference type="GO" id="GO:0006874">
    <property type="term" value="P:intracellular calcium ion homeostasis"/>
    <property type="evidence" value="ECO:0007669"/>
    <property type="project" value="TreeGrafter"/>
</dbReference>
<feature type="transmembrane region" description="Helical" evidence="9">
    <location>
        <begin position="107"/>
        <end position="125"/>
    </location>
</feature>
<feature type="transmembrane region" description="Helical" evidence="9">
    <location>
        <begin position="264"/>
        <end position="287"/>
    </location>
</feature>
<organism evidence="11 12">
    <name type="scientific">Solirubrobacter pauli</name>
    <dbReference type="NCBI Taxonomy" id="166793"/>
    <lineage>
        <taxon>Bacteria</taxon>
        <taxon>Bacillati</taxon>
        <taxon>Actinomycetota</taxon>
        <taxon>Thermoleophilia</taxon>
        <taxon>Solirubrobacterales</taxon>
        <taxon>Solirubrobacteraceae</taxon>
        <taxon>Solirubrobacter</taxon>
    </lineage>
</organism>
<keyword evidence="6 9" id="KW-1133">Transmembrane helix</keyword>
<keyword evidence="2 9" id="KW-0813">Transport</keyword>
<name>A0A660LGH0_9ACTN</name>
<feature type="transmembrane region" description="Helical" evidence="9">
    <location>
        <begin position="146"/>
        <end position="165"/>
    </location>
</feature>
<feature type="transmembrane region" description="Helical" evidence="9">
    <location>
        <begin position="185"/>
        <end position="205"/>
    </location>
</feature>
<comment type="caution">
    <text evidence="11">The sequence shown here is derived from an EMBL/GenBank/DDBJ whole genome shotgun (WGS) entry which is preliminary data.</text>
</comment>
<evidence type="ECO:0000256" key="2">
    <source>
        <dbReference type="ARBA" id="ARBA00022448"/>
    </source>
</evidence>
<evidence type="ECO:0000256" key="6">
    <source>
        <dbReference type="ARBA" id="ARBA00022989"/>
    </source>
</evidence>
<keyword evidence="3 9" id="KW-0109">Calcium transport</keyword>
<feature type="transmembrane region" description="Helical" evidence="9">
    <location>
        <begin position="294"/>
        <end position="320"/>
    </location>
</feature>
<dbReference type="InterPro" id="IPR004837">
    <property type="entry name" value="NaCa_Exmemb"/>
</dbReference>
<dbReference type="AlphaFoldDB" id="A0A660LGH0"/>
<dbReference type="PANTHER" id="PTHR31503:SF22">
    <property type="entry name" value="VACUOLAR CALCIUM ION TRANSPORTER"/>
    <property type="match status" value="1"/>
</dbReference>
<evidence type="ECO:0000256" key="5">
    <source>
        <dbReference type="ARBA" id="ARBA00022837"/>
    </source>
</evidence>
<evidence type="ECO:0000256" key="9">
    <source>
        <dbReference type="RuleBase" id="RU365028"/>
    </source>
</evidence>
<dbReference type="Proteomes" id="UP000278962">
    <property type="component" value="Unassembled WGS sequence"/>
</dbReference>
<evidence type="ECO:0000313" key="11">
    <source>
        <dbReference type="EMBL" id="RKQ93729.1"/>
    </source>
</evidence>
<dbReference type="InterPro" id="IPR004713">
    <property type="entry name" value="CaH_exchang"/>
</dbReference>
<dbReference type="GO" id="GO:0016020">
    <property type="term" value="C:membrane"/>
    <property type="evidence" value="ECO:0007669"/>
    <property type="project" value="InterPro"/>
</dbReference>
<comment type="similarity">
    <text evidence="9">Belongs to the Ca(2+):cation antiporter (CaCA) (TC 2.A.19) family.</text>
</comment>
<dbReference type="OrthoDB" id="8438242at2"/>
<keyword evidence="7 9" id="KW-0406">Ion transport</keyword>
<feature type="transmembrane region" description="Helical" evidence="9">
    <location>
        <begin position="74"/>
        <end position="95"/>
    </location>
</feature>
<evidence type="ECO:0000256" key="3">
    <source>
        <dbReference type="ARBA" id="ARBA00022568"/>
    </source>
</evidence>
<feature type="transmembrane region" description="Helical" evidence="9">
    <location>
        <begin position="12"/>
        <end position="36"/>
    </location>
</feature>
<feature type="domain" description="Sodium/calcium exchanger membrane region" evidence="10">
    <location>
        <begin position="42"/>
        <end position="205"/>
    </location>
</feature>
<keyword evidence="9" id="KW-0050">Antiport</keyword>
<feature type="transmembrane region" description="Helical" evidence="9">
    <location>
        <begin position="355"/>
        <end position="375"/>
    </location>
</feature>
<evidence type="ECO:0000256" key="4">
    <source>
        <dbReference type="ARBA" id="ARBA00022692"/>
    </source>
</evidence>
<evidence type="ECO:0000259" key="10">
    <source>
        <dbReference type="Pfam" id="PF01699"/>
    </source>
</evidence>
<dbReference type="Pfam" id="PF01699">
    <property type="entry name" value="Na_Ca_ex"/>
    <property type="match status" value="2"/>
</dbReference>
<feature type="transmembrane region" description="Helical" evidence="9">
    <location>
        <begin position="326"/>
        <end position="348"/>
    </location>
</feature>
<evidence type="ECO:0000256" key="7">
    <source>
        <dbReference type="ARBA" id="ARBA00023065"/>
    </source>
</evidence>
<proteinExistence type="inferred from homology"/>
<dbReference type="InterPro" id="IPR004798">
    <property type="entry name" value="CAX-like"/>
</dbReference>
<accession>A0A660LGH0</accession>
<protein>
    <recommendedName>
        <fullName evidence="9">Ca(2+)/H(+) antiporter</fullName>
    </recommendedName>
</protein>
<keyword evidence="4 9" id="KW-0812">Transmembrane</keyword>
<feature type="domain" description="Sodium/calcium exchanger membrane region" evidence="10">
    <location>
        <begin position="230"/>
        <end position="374"/>
    </location>
</feature>
<dbReference type="EMBL" id="RBIL01000001">
    <property type="protein sequence ID" value="RKQ93729.1"/>
    <property type="molecule type" value="Genomic_DNA"/>
</dbReference>
<keyword evidence="5 9" id="KW-0106">Calcium</keyword>
<comment type="function">
    <text evidence="9">Ca(+)/H(+) antiporter that extrudes calcium in exchange for external protons.</text>
</comment>
<gene>
    <name evidence="11" type="ORF">C8N24_3600</name>
</gene>
<dbReference type="InterPro" id="IPR044880">
    <property type="entry name" value="NCX_ion-bd_dom_sf"/>
</dbReference>
<keyword evidence="8 9" id="KW-0472">Membrane</keyword>
<dbReference type="GO" id="GO:0012505">
    <property type="term" value="C:endomembrane system"/>
    <property type="evidence" value="ECO:0007669"/>
    <property type="project" value="UniProtKB-SubCell"/>
</dbReference>
<evidence type="ECO:0000256" key="8">
    <source>
        <dbReference type="ARBA" id="ARBA00023136"/>
    </source>
</evidence>